<name>C2Y0Q9_BACMY</name>
<gene>
    <name evidence="1" type="ORF">bcere0026_45500</name>
</gene>
<dbReference type="AlphaFoldDB" id="C2Y0Q9"/>
<protein>
    <submittedName>
        <fullName evidence="1">Uncharacterized protein</fullName>
    </submittedName>
</protein>
<dbReference type="HOGENOM" id="CLU_164656_0_0_9"/>
<dbReference type="Proteomes" id="UP000001753">
    <property type="component" value="Chromosome"/>
</dbReference>
<evidence type="ECO:0000313" key="1">
    <source>
        <dbReference type="EMBL" id="EEL68457.1"/>
    </source>
</evidence>
<comment type="caution">
    <text evidence="1">The sequence shown here is derived from an EMBL/GenBank/DDBJ whole genome shotgun (WGS) entry which is preliminary data.</text>
</comment>
<accession>C2Y0Q9</accession>
<proteinExistence type="predicted"/>
<organism evidence="1">
    <name type="scientific">Bacillus mycoides</name>
    <dbReference type="NCBI Taxonomy" id="1405"/>
    <lineage>
        <taxon>Bacteria</taxon>
        <taxon>Bacillati</taxon>
        <taxon>Bacillota</taxon>
        <taxon>Bacilli</taxon>
        <taxon>Bacillales</taxon>
        <taxon>Bacillaceae</taxon>
        <taxon>Bacillus</taxon>
        <taxon>Bacillus cereus group</taxon>
    </lineage>
</organism>
<reference evidence="1" key="1">
    <citation type="journal article" date="2012" name="Genome Res.">
        <title>Genomic characterization of the Bacillus cereus sensu lato species: Backdrop to the evolution of Bacillus anthracis.</title>
        <authorList>
            <person name="Zwick M.E."/>
            <person name="Joseph S.J."/>
            <person name="Didelot X."/>
            <person name="Chen P.E."/>
            <person name="Bishop-Lilly K.A."/>
            <person name="Stewart A.C."/>
            <person name="Willner K."/>
            <person name="Nolan N."/>
            <person name="Lentz S."/>
            <person name="Thomason M.K."/>
            <person name="Sozhamannan S."/>
            <person name="Mateczun A.J."/>
            <person name="Du L."/>
            <person name="Read T.D."/>
        </authorList>
    </citation>
    <scope>NUCLEOTIDE SEQUENCE [LARGE SCALE GENOMIC DNA]</scope>
    <source>
        <strain evidence="1">AH603</strain>
    </source>
</reference>
<dbReference type="EMBL" id="ACMP01000125">
    <property type="protein sequence ID" value="EEL68457.1"/>
    <property type="molecule type" value="Genomic_DNA"/>
</dbReference>
<sequence length="119" mass="14100">MKTIEIKRMKEGCYMENKKTYYISVGNGQISQVKTADTYNFEIYANDEEITELREYFDQAYEEDLGSYVRSHVPFVEYHHDSNNDRYDEQLQKAYKMIYDLGNHETKELVAQMGIINGL</sequence>
<accession>C2Q2C0</accession>